<dbReference type="EMBL" id="CP010070">
    <property type="protein sequence ID" value="AIZ56170.1"/>
    <property type="molecule type" value="Genomic_DNA"/>
</dbReference>
<gene>
    <name evidence="3" type="ORF">Mpt1_c02700</name>
</gene>
<comment type="subcellular location">
    <subcellularLocation>
        <location evidence="1">Cell envelope</location>
    </subcellularLocation>
</comment>
<dbReference type="HOGENOM" id="CLU_442558_0_0_2"/>
<protein>
    <submittedName>
        <fullName evidence="3">Uncharacterized protein</fullName>
    </submittedName>
</protein>
<dbReference type="Proteomes" id="UP000030787">
    <property type="component" value="Chromosome"/>
</dbReference>
<dbReference type="AlphaFoldDB" id="A0A0A7LAK1"/>
<dbReference type="InterPro" id="IPR042229">
    <property type="entry name" value="Listeria/Bacterioides_rpt_sf"/>
</dbReference>
<keyword evidence="2" id="KW-1133">Transmembrane helix</keyword>
<evidence type="ECO:0000256" key="2">
    <source>
        <dbReference type="SAM" id="Phobius"/>
    </source>
</evidence>
<dbReference type="Pfam" id="PF09479">
    <property type="entry name" value="Flg_new"/>
    <property type="match status" value="1"/>
</dbReference>
<evidence type="ECO:0000313" key="3">
    <source>
        <dbReference type="EMBL" id="AIZ56170.1"/>
    </source>
</evidence>
<dbReference type="Gene3D" id="2.60.40.4270">
    <property type="entry name" value="Listeria-Bacteroides repeat domain"/>
    <property type="match status" value="1"/>
</dbReference>
<dbReference type="RefSeq" id="WP_048111518.1">
    <property type="nucleotide sequence ID" value="NZ_CP010070.1"/>
</dbReference>
<keyword evidence="2" id="KW-0812">Transmembrane</keyword>
<dbReference type="InterPro" id="IPR013378">
    <property type="entry name" value="InlB-like_B-rpt"/>
</dbReference>
<proteinExistence type="predicted"/>
<organism evidence="3 4">
    <name type="scientific">Candidatus Methanoplasma termitum</name>
    <dbReference type="NCBI Taxonomy" id="1577791"/>
    <lineage>
        <taxon>Archaea</taxon>
        <taxon>Methanobacteriati</taxon>
        <taxon>Thermoplasmatota</taxon>
        <taxon>Thermoplasmata</taxon>
        <taxon>Methanomassiliicoccales</taxon>
        <taxon>Methanomassiliicoccaceae</taxon>
        <taxon>Candidatus Methanoplasma</taxon>
    </lineage>
</organism>
<name>A0A0A7LAK1_9ARCH</name>
<dbReference type="STRING" id="1577791.Mpt1_c02700"/>
<keyword evidence="2" id="KW-0472">Membrane</keyword>
<sequence length="617" mass="66618">MGNTINKKSTAIIIIVVASVAAVAVLGAFVLNGDDDNSTYKVTYYKNGNKISERTVSAGTLETISEFASAKDASDRFVGWNTQADLSGETLKPGTRLTVNRDISLHAMVVSSGVYAIILPAEQEGYTITAEPSTVVSGGESVLTYRLMPSHMEEDLVISVNDNPMKLDAMGKIYLEKINSDQIVTVTGVYDKTEHSITLPKEQTGYVLTASAEKVHDKQSYALEFRLLKGYKETSDFGIHINGGDAKIPTDGVILIEDVRDNHLITVTGVEPILYSVSSGKNVTVLVNGTAASKATVEDDLTVVPADGYTIPATFDSQIRGEHTVSGGIYRITDNISFPSLLKITAGDNVKIGNSTSKTVFVCPGDLVKIGPASGYSAPDNYANKVGGLSGVRSASGGFYFSEDAILPSIYRVDFYGYTGVFETFWVIGGTAVPFVESAPKRVAYNFGGWDVESTSIVNSNLSIHSIWNPITYNVYFGPNLVVSVGKMTYTFIQGSSTPPRTIQIRSDESVVIRTCFDLSLPDDYCPQAGIANYMGGHYEIIGDCSFPGVTYVGYLMSDGSDGPSYSVTIGSYYTPLSEPVDKKEGCYFLGWLYEGKLIIGQIKIENEVYLLSASWR</sequence>
<accession>A0A0A7LAK1</accession>
<reference evidence="3 4" key="1">
    <citation type="journal article" date="2014" name="Appl. Environ. Microbiol.">
        <title>Comparative Genome Analysis of 'Candidatus Methanoplasma termitum' Indicates a New Mode of Energy Metabolism in the Seventh Order of Methanogens.</title>
        <authorList>
            <person name="Lang K."/>
            <person name="Schuldes J."/>
            <person name="Klingl A."/>
            <person name="Poehlein A."/>
            <person name="Daniel R."/>
            <person name="Brune A."/>
        </authorList>
    </citation>
    <scope>NUCLEOTIDE SEQUENCE [LARGE SCALE GENOMIC DNA]</scope>
    <source>
        <strain evidence="4">Mpt1</strain>
    </source>
</reference>
<feature type="transmembrane region" description="Helical" evidence="2">
    <location>
        <begin position="12"/>
        <end position="31"/>
    </location>
</feature>
<dbReference type="KEGG" id="mear:Mpt1_c02700"/>
<dbReference type="GeneID" id="24817941"/>
<evidence type="ECO:0000313" key="4">
    <source>
        <dbReference type="Proteomes" id="UP000030787"/>
    </source>
</evidence>
<evidence type="ECO:0000256" key="1">
    <source>
        <dbReference type="ARBA" id="ARBA00004196"/>
    </source>
</evidence>
<keyword evidence="4" id="KW-1185">Reference proteome</keyword>